<dbReference type="RefSeq" id="WP_126471349.1">
    <property type="nucleotide sequence ID" value="NZ_RXOE01000003.1"/>
</dbReference>
<name>A0A3S0J028_9BURK</name>
<reference evidence="1 2" key="1">
    <citation type="submission" date="2018-12" db="EMBL/GenBank/DDBJ databases">
        <title>The genome of Variovorax gossypii DSM 100435.</title>
        <authorList>
            <person name="Gao J."/>
            <person name="Sun J."/>
        </authorList>
    </citation>
    <scope>NUCLEOTIDE SEQUENCE [LARGE SCALE GENOMIC DNA]</scope>
    <source>
        <strain evidence="1 2">DSM 100435</strain>
    </source>
</reference>
<dbReference type="Proteomes" id="UP000267418">
    <property type="component" value="Unassembled WGS sequence"/>
</dbReference>
<gene>
    <name evidence="1" type="ORF">EJP69_15865</name>
</gene>
<evidence type="ECO:0000313" key="2">
    <source>
        <dbReference type="Proteomes" id="UP000267418"/>
    </source>
</evidence>
<keyword evidence="2" id="KW-1185">Reference proteome</keyword>
<dbReference type="AlphaFoldDB" id="A0A3S0J028"/>
<dbReference type="EMBL" id="RXOE01000003">
    <property type="protein sequence ID" value="RTQ33843.1"/>
    <property type="molecule type" value="Genomic_DNA"/>
</dbReference>
<organism evidence="1 2">
    <name type="scientific">Variovorax gossypii</name>
    <dbReference type="NCBI Taxonomy" id="1679495"/>
    <lineage>
        <taxon>Bacteria</taxon>
        <taxon>Pseudomonadati</taxon>
        <taxon>Pseudomonadota</taxon>
        <taxon>Betaproteobacteria</taxon>
        <taxon>Burkholderiales</taxon>
        <taxon>Comamonadaceae</taxon>
        <taxon>Variovorax</taxon>
    </lineage>
</organism>
<protein>
    <submittedName>
        <fullName evidence="1">Uncharacterized protein</fullName>
    </submittedName>
</protein>
<evidence type="ECO:0000313" key="1">
    <source>
        <dbReference type="EMBL" id="RTQ33843.1"/>
    </source>
</evidence>
<dbReference type="OrthoDB" id="5456548at2"/>
<sequence>MIEEESQAKDLIAYDLHDAGWAEMSFRAEPQRLECAVSYLHDSLGDLARMGLALQKGSAHAEAVFMDEPGEAILVVTGTGDTLQYELRQYRDWASWGIVAVDDHEVVAQGEIRRAELVRNIHAILQRIHVEVGPKRYREMWVEHDFPLRDYESLSIALHKRSMA</sequence>
<comment type="caution">
    <text evidence="1">The sequence shown here is derived from an EMBL/GenBank/DDBJ whole genome shotgun (WGS) entry which is preliminary data.</text>
</comment>
<proteinExistence type="predicted"/>
<accession>A0A3S0J028</accession>